<proteinExistence type="predicted"/>
<dbReference type="Gene3D" id="3.20.20.140">
    <property type="entry name" value="Metal-dependent hydrolases"/>
    <property type="match status" value="1"/>
</dbReference>
<sequence length="605" mass="68177">MAKAPKLPWKETWPDVPEDVPIDVMPASNGEYVPKPPTKSQLQIMALQDEAVEHWRRRFNMDRRSFVRTAAGYAIGIWAINQVTAGKWGSYAFAGNGIPGEDAVDLENPGAQLANLPGEFILDTQGHHLDAAGRWRVENPGFGQFLQLWTSQAMGQMPGVDDGEIRGFGFGGELDWIENLGRYHYFKEMFLDSSTTVSLLTALPNLPDATNILPVAYAKETVDLANHLSQSERCFMHAFAQPNRGFVRNGMTPIHQAEDFAWMEQAAKNMPIYGWKLYCGWGDAAFGTPPPLGSAPPMNGWWFDDDNGIAIVEHIRTICERYDRPKVICTHKGLAFNGTFDSAKFSPRDMGIIGRMYPDVAFYTYHCGYDGEYMTAYPGDEKVNSSNRSVDAFIKSLRENAWDATQFIKPGMEHGNTKNMYAELGSVWWNVMNDADQAAHLLGKLITYVGPERIVLGTDCIWYGNPQPQFVTMRALQFSDRAKEFYNLPYGLDGDRFDPRKNALSPDSYRKKHPNVKGWPTDGKAHPERSIRNGILGRNAAKAYGLDPDAHRGKISTDQVQAMRDAYILNPMTPREMATFRSNQIIGPRTRRDFWRYVNSPEYAP</sequence>
<reference evidence="2 3" key="1">
    <citation type="journal article" date="2019" name="Int. J. Syst. Evol. Microbiol.">
        <title>The Global Catalogue of Microorganisms (GCM) 10K type strain sequencing project: providing services to taxonomists for standard genome sequencing and annotation.</title>
        <authorList>
            <consortium name="The Broad Institute Genomics Platform"/>
            <consortium name="The Broad Institute Genome Sequencing Center for Infectious Disease"/>
            <person name="Wu L."/>
            <person name="Ma J."/>
        </authorList>
    </citation>
    <scope>NUCLEOTIDE SEQUENCE [LARGE SCALE GENOMIC DNA]</scope>
    <source>
        <strain evidence="2 3">JCM 10671</strain>
    </source>
</reference>
<protein>
    <recommendedName>
        <fullName evidence="4">Amidohydrolase-related domain-containing protein</fullName>
    </recommendedName>
</protein>
<name>A0ABN1GQ32_9ACTN</name>
<evidence type="ECO:0000313" key="3">
    <source>
        <dbReference type="Proteomes" id="UP001500957"/>
    </source>
</evidence>
<accession>A0ABN1GQ32</accession>
<evidence type="ECO:0000256" key="1">
    <source>
        <dbReference type="SAM" id="MobiDB-lite"/>
    </source>
</evidence>
<evidence type="ECO:0008006" key="4">
    <source>
        <dbReference type="Google" id="ProtNLM"/>
    </source>
</evidence>
<dbReference type="SUPFAM" id="SSF51556">
    <property type="entry name" value="Metallo-dependent hydrolases"/>
    <property type="match status" value="1"/>
</dbReference>
<feature type="region of interest" description="Disordered" evidence="1">
    <location>
        <begin position="505"/>
        <end position="529"/>
    </location>
</feature>
<dbReference type="Proteomes" id="UP001500957">
    <property type="component" value="Unassembled WGS sequence"/>
</dbReference>
<gene>
    <name evidence="2" type="ORF">GCM10009547_17820</name>
</gene>
<organism evidence="2 3">
    <name type="scientific">Sporichthya brevicatena</name>
    <dbReference type="NCBI Taxonomy" id="171442"/>
    <lineage>
        <taxon>Bacteria</taxon>
        <taxon>Bacillati</taxon>
        <taxon>Actinomycetota</taxon>
        <taxon>Actinomycetes</taxon>
        <taxon>Sporichthyales</taxon>
        <taxon>Sporichthyaceae</taxon>
        <taxon>Sporichthya</taxon>
    </lineage>
</organism>
<keyword evidence="3" id="KW-1185">Reference proteome</keyword>
<dbReference type="InterPro" id="IPR032466">
    <property type="entry name" value="Metal_Hydrolase"/>
</dbReference>
<dbReference type="EMBL" id="BAAAHE010000013">
    <property type="protein sequence ID" value="GAA0616213.1"/>
    <property type="molecule type" value="Genomic_DNA"/>
</dbReference>
<comment type="caution">
    <text evidence="2">The sequence shown here is derived from an EMBL/GenBank/DDBJ whole genome shotgun (WGS) entry which is preliminary data.</text>
</comment>
<evidence type="ECO:0000313" key="2">
    <source>
        <dbReference type="EMBL" id="GAA0616213.1"/>
    </source>
</evidence>
<dbReference type="RefSeq" id="WP_344603765.1">
    <property type="nucleotide sequence ID" value="NZ_BAAAHE010000013.1"/>
</dbReference>